<dbReference type="Proteomes" id="UP000516384">
    <property type="component" value="Plasmid pPlas3"/>
</dbReference>
<dbReference type="AlphaFoldDB" id="A0A7H0YHI5"/>
<dbReference type="RefSeq" id="WP_190299849.1">
    <property type="nucleotide sequence ID" value="NZ_CP061175.1"/>
</dbReference>
<geneLocation type="plasmid" evidence="2 3">
    <name>pPlas3</name>
</geneLocation>
<feature type="region of interest" description="Disordered" evidence="1">
    <location>
        <begin position="23"/>
        <end position="58"/>
    </location>
</feature>
<dbReference type="EMBL" id="CP061175">
    <property type="protein sequence ID" value="QNR70543.1"/>
    <property type="molecule type" value="Genomic_DNA"/>
</dbReference>
<gene>
    <name evidence="2" type="ORF">IAQ67_29435</name>
</gene>
<proteinExistence type="predicted"/>
<feature type="compositionally biased region" description="Low complexity" evidence="1">
    <location>
        <begin position="30"/>
        <end position="39"/>
    </location>
</feature>
<accession>A0A7H0YHI5</accession>
<keyword evidence="2" id="KW-0614">Plasmid</keyword>
<sequence>MDARDHLTNQVIEIIEELANKQKSRLMRKQQQNENQNNQSADNKVFPIRPDQNDKPTQ</sequence>
<evidence type="ECO:0000256" key="1">
    <source>
        <dbReference type="SAM" id="MobiDB-lite"/>
    </source>
</evidence>
<name>A0A7H0YHI5_9BACL</name>
<evidence type="ECO:0000313" key="3">
    <source>
        <dbReference type="Proteomes" id="UP000516384"/>
    </source>
</evidence>
<protein>
    <submittedName>
        <fullName evidence="2">Uncharacterized protein</fullName>
    </submittedName>
</protein>
<organism evidence="2 3">
    <name type="scientific">Paenibacillus peoriae</name>
    <dbReference type="NCBI Taxonomy" id="59893"/>
    <lineage>
        <taxon>Bacteria</taxon>
        <taxon>Bacillati</taxon>
        <taxon>Bacillota</taxon>
        <taxon>Bacilli</taxon>
        <taxon>Bacillales</taxon>
        <taxon>Paenibacillaceae</taxon>
        <taxon>Paenibacillus</taxon>
    </lineage>
</organism>
<reference evidence="2 3" key="1">
    <citation type="submission" date="2020-09" db="EMBL/GenBank/DDBJ databases">
        <title>Characterization of Paenibacillus peoriae strain ZF390 with broad-spectrum antimicrobial activity as a potential biocontrol agent.</title>
        <authorList>
            <person name="Li L."/>
            <person name="Zhao Y."/>
            <person name="Li B."/>
            <person name="Xie X."/>
        </authorList>
    </citation>
    <scope>NUCLEOTIDE SEQUENCE [LARGE SCALE GENOMIC DNA]</scope>
    <source>
        <strain evidence="2 3">ZF390</strain>
        <plasmid evidence="2 3">pPlas3</plasmid>
    </source>
</reference>
<evidence type="ECO:0000313" key="2">
    <source>
        <dbReference type="EMBL" id="QNR70543.1"/>
    </source>
</evidence>